<dbReference type="GO" id="GO:0000981">
    <property type="term" value="F:DNA-binding transcription factor activity, RNA polymerase II-specific"/>
    <property type="evidence" value="ECO:0007669"/>
    <property type="project" value="InterPro"/>
</dbReference>
<feature type="compositionally biased region" description="Basic residues" evidence="14">
    <location>
        <begin position="358"/>
        <end position="374"/>
    </location>
</feature>
<dbReference type="GO" id="GO:0009653">
    <property type="term" value="P:anatomical structure morphogenesis"/>
    <property type="evidence" value="ECO:0007669"/>
    <property type="project" value="UniProtKB-ARBA"/>
</dbReference>
<dbReference type="GO" id="GO:0030154">
    <property type="term" value="P:cell differentiation"/>
    <property type="evidence" value="ECO:0007669"/>
    <property type="project" value="UniProtKB-ARBA"/>
</dbReference>
<keyword evidence="5" id="KW-0053">Apoptosis</keyword>
<feature type="compositionally biased region" description="Low complexity" evidence="14">
    <location>
        <begin position="168"/>
        <end position="179"/>
    </location>
</feature>
<feature type="region of interest" description="Disordered" evidence="14">
    <location>
        <begin position="131"/>
        <end position="179"/>
    </location>
</feature>
<evidence type="ECO:0000313" key="16">
    <source>
        <dbReference type="EMBL" id="ROI15155.1"/>
    </source>
</evidence>
<keyword evidence="7 12" id="KW-0238">DNA-binding</keyword>
<evidence type="ECO:0000256" key="10">
    <source>
        <dbReference type="ARBA" id="ARBA00023242"/>
    </source>
</evidence>
<dbReference type="InterPro" id="IPR017970">
    <property type="entry name" value="Homeobox_CS"/>
</dbReference>
<keyword evidence="8 12" id="KW-0371">Homeobox</keyword>
<feature type="compositionally biased region" description="Polar residues" evidence="14">
    <location>
        <begin position="140"/>
        <end position="162"/>
    </location>
</feature>
<evidence type="ECO:0000256" key="6">
    <source>
        <dbReference type="ARBA" id="ARBA00023015"/>
    </source>
</evidence>
<feature type="DNA-binding region" description="Homeobox" evidence="12">
    <location>
        <begin position="74"/>
        <end position="133"/>
    </location>
</feature>
<feature type="compositionally biased region" description="Basic residues" evidence="14">
    <location>
        <begin position="502"/>
        <end position="511"/>
    </location>
</feature>
<dbReference type="GO" id="GO:2001236">
    <property type="term" value="P:regulation of extrinsic apoptotic signaling pathway"/>
    <property type="evidence" value="ECO:0007669"/>
    <property type="project" value="TreeGrafter"/>
</dbReference>
<feature type="compositionally biased region" description="Basic and acidic residues" evidence="14">
    <location>
        <begin position="442"/>
        <end position="459"/>
    </location>
</feature>
<sequence length="646" mass="71698">MYENLTMLNLQNGSNWTGPNNWYHPADTITPQHGTDGCVEDLNVQMAGAGEGVVQGERDEVDESQLHLQLKRKLQRNRTSFTQEQIDALEKEFERTHYPDVFARERLAAKIDLPEARIQVWFSNRRAKWRREEKLRNQRRSGGTNSCSQTHTPLSTSFNSPVYHSHHSNSSGSMHSRSDSSLSAYSSLSVFSSMQSLPSQSTPTYSCMLPPSPSALPPLSRKFDSSYTSPHLPPPPTASTNTGFFPGVSAAGQTAVQGGDQELGQAMADVVARPASPSPSISLLEIKAETRMVLKSFLRHSLSIPPDERPGRIGGEYRDPHKYSASTKDKIRKDANGWDSLDEEISAAEEKKHGIKNFIKRRLKTRSSSIRHAKKDGSTDPTPNNSLEKQSRSGQSDKPSTNGTHSLPRKMEEEICAPSSASEEEGDRKSGDRNKKIKKKLKISDILKKVSFKKEEPRPRRPTTLPLKDAPDGSQSGEHPASPSHPPEFYDGVADTLDRIAQKHSVKKKSPVKPEPVPSPPKVNDKEAVVQQLVQILTTEGDAINDKINGNPFLRSTLTRLSYPSFAKLLDTYASQSEEPPVPAPVSPTLRRLAITMDVSRRVVTATGVQRLTGYAERYMENFAPWVRSHGGWDKIAQLDEVLECD</sequence>
<dbReference type="PROSITE" id="PS00027">
    <property type="entry name" value="HOMEOBOX_1"/>
    <property type="match status" value="1"/>
</dbReference>
<evidence type="ECO:0000256" key="11">
    <source>
        <dbReference type="ARBA" id="ARBA00044108"/>
    </source>
</evidence>
<evidence type="ECO:0000256" key="2">
    <source>
        <dbReference type="ARBA" id="ARBA00005733"/>
    </source>
</evidence>
<organism evidence="16 17">
    <name type="scientific">Anabarilius grahami</name>
    <name type="common">Kanglang fish</name>
    <name type="synonym">Barilius grahami</name>
    <dbReference type="NCBI Taxonomy" id="495550"/>
    <lineage>
        <taxon>Eukaryota</taxon>
        <taxon>Metazoa</taxon>
        <taxon>Chordata</taxon>
        <taxon>Craniata</taxon>
        <taxon>Vertebrata</taxon>
        <taxon>Euteleostomi</taxon>
        <taxon>Actinopterygii</taxon>
        <taxon>Neopterygii</taxon>
        <taxon>Teleostei</taxon>
        <taxon>Ostariophysi</taxon>
        <taxon>Cypriniformes</taxon>
        <taxon>Xenocyprididae</taxon>
        <taxon>Xenocypridinae</taxon>
        <taxon>Xenocypridinae incertae sedis</taxon>
        <taxon>Anabarilius</taxon>
    </lineage>
</organism>
<dbReference type="EMBL" id="RJVU01080352">
    <property type="protein sequence ID" value="ROI15155.1"/>
    <property type="molecule type" value="Genomic_DNA"/>
</dbReference>
<feature type="region of interest" description="Disordered" evidence="14">
    <location>
        <begin position="218"/>
        <end position="243"/>
    </location>
</feature>
<evidence type="ECO:0000256" key="5">
    <source>
        <dbReference type="ARBA" id="ARBA00022703"/>
    </source>
</evidence>
<dbReference type="SUPFAM" id="SSF46689">
    <property type="entry name" value="Homeodomain-like"/>
    <property type="match status" value="1"/>
</dbReference>
<reference evidence="16 17" key="1">
    <citation type="submission" date="2018-10" db="EMBL/GenBank/DDBJ databases">
        <title>Genome assembly for a Yunnan-Guizhou Plateau 3E fish, Anabarilius grahami (Regan), and its evolutionary and genetic applications.</title>
        <authorList>
            <person name="Jiang W."/>
        </authorList>
    </citation>
    <scope>NUCLEOTIDE SEQUENCE [LARGE SCALE GENOMIC DNA]</scope>
    <source>
        <strain evidence="16">AG-KIZ</strain>
        <tissue evidence="16">Muscle</tissue>
    </source>
</reference>
<keyword evidence="17" id="KW-1185">Reference proteome</keyword>
<accession>A0A3N0XDH9</accession>
<dbReference type="PROSITE" id="PS50071">
    <property type="entry name" value="HOMEOBOX_2"/>
    <property type="match status" value="1"/>
</dbReference>
<evidence type="ECO:0000259" key="15">
    <source>
        <dbReference type="PROSITE" id="PS50071"/>
    </source>
</evidence>
<evidence type="ECO:0000256" key="7">
    <source>
        <dbReference type="ARBA" id="ARBA00023125"/>
    </source>
</evidence>
<comment type="caution">
    <text evidence="16">The sequence shown here is derived from an EMBL/GenBank/DDBJ whole genome shotgun (WGS) entry which is preliminary data.</text>
</comment>
<dbReference type="GO" id="GO:0006915">
    <property type="term" value="P:apoptotic process"/>
    <property type="evidence" value="ECO:0007669"/>
    <property type="project" value="UniProtKB-KW"/>
</dbReference>
<dbReference type="InterPro" id="IPR036834">
    <property type="entry name" value="Bcl-2-like_sf"/>
</dbReference>
<keyword evidence="6" id="KW-0805">Transcription regulation</keyword>
<keyword evidence="3" id="KW-0217">Developmental protein</keyword>
<dbReference type="Proteomes" id="UP000281406">
    <property type="component" value="Unassembled WGS sequence"/>
</dbReference>
<feature type="region of interest" description="Disordered" evidence="14">
    <location>
        <begin position="358"/>
        <end position="526"/>
    </location>
</feature>
<comment type="subcellular location">
    <subcellularLocation>
        <location evidence="1 12 13">Nucleus</location>
    </subcellularLocation>
</comment>
<evidence type="ECO:0000256" key="14">
    <source>
        <dbReference type="SAM" id="MobiDB-lite"/>
    </source>
</evidence>
<dbReference type="FunFam" id="1.10.10.60:FF:000516">
    <property type="entry name" value="Transcription factor Toy"/>
    <property type="match status" value="1"/>
</dbReference>
<dbReference type="InterPro" id="IPR009057">
    <property type="entry name" value="Homeodomain-like_sf"/>
</dbReference>
<keyword evidence="4" id="KW-0597">Phosphoprotein</keyword>
<dbReference type="GO" id="GO:0007423">
    <property type="term" value="P:sensory organ development"/>
    <property type="evidence" value="ECO:0007669"/>
    <property type="project" value="UniProtKB-ARBA"/>
</dbReference>
<evidence type="ECO:0000256" key="4">
    <source>
        <dbReference type="ARBA" id="ARBA00022553"/>
    </source>
</evidence>
<evidence type="ECO:0000256" key="3">
    <source>
        <dbReference type="ARBA" id="ARBA00022473"/>
    </source>
</evidence>
<dbReference type="PANTHER" id="PTHR14965:SF2">
    <property type="entry name" value="BCL-2-LIKE PROTEIN 12"/>
    <property type="match status" value="1"/>
</dbReference>
<dbReference type="GO" id="GO:0045944">
    <property type="term" value="P:positive regulation of transcription by RNA polymerase II"/>
    <property type="evidence" value="ECO:0007669"/>
    <property type="project" value="UniProtKB-ARBA"/>
</dbReference>
<protein>
    <recommendedName>
        <fullName evidence="11">Paired box protein Pax-6</fullName>
    </recommendedName>
</protein>
<gene>
    <name evidence="16" type="ORF">DPX16_17001</name>
</gene>
<proteinExistence type="inferred from homology"/>
<evidence type="ECO:0000256" key="13">
    <source>
        <dbReference type="RuleBase" id="RU000682"/>
    </source>
</evidence>
<dbReference type="SMART" id="SM00389">
    <property type="entry name" value="HOX"/>
    <property type="match status" value="1"/>
</dbReference>
<feature type="region of interest" description="Disordered" evidence="14">
    <location>
        <begin position="303"/>
        <end position="330"/>
    </location>
</feature>
<dbReference type="PANTHER" id="PTHR14965">
    <property type="entry name" value="SI:CH73-248E21.1"/>
    <property type="match status" value="1"/>
</dbReference>
<dbReference type="OrthoDB" id="9948760at2759"/>
<evidence type="ECO:0000256" key="8">
    <source>
        <dbReference type="ARBA" id="ARBA00023155"/>
    </source>
</evidence>
<dbReference type="GO" id="GO:0048731">
    <property type="term" value="P:system development"/>
    <property type="evidence" value="ECO:0007669"/>
    <property type="project" value="UniProtKB-ARBA"/>
</dbReference>
<dbReference type="GO" id="GO:0005634">
    <property type="term" value="C:nucleus"/>
    <property type="evidence" value="ECO:0007669"/>
    <property type="project" value="UniProtKB-SubCell"/>
</dbReference>
<feature type="compositionally biased region" description="Basic and acidic residues" evidence="14">
    <location>
        <begin position="306"/>
        <end position="330"/>
    </location>
</feature>
<evidence type="ECO:0000256" key="12">
    <source>
        <dbReference type="PROSITE-ProRule" id="PRU00108"/>
    </source>
</evidence>
<evidence type="ECO:0000313" key="17">
    <source>
        <dbReference type="Proteomes" id="UP000281406"/>
    </source>
</evidence>
<dbReference type="GO" id="GO:0003677">
    <property type="term" value="F:DNA binding"/>
    <property type="evidence" value="ECO:0007669"/>
    <property type="project" value="UniProtKB-UniRule"/>
</dbReference>
<evidence type="ECO:0000256" key="9">
    <source>
        <dbReference type="ARBA" id="ARBA00023163"/>
    </source>
</evidence>
<feature type="compositionally biased region" description="Polar residues" evidence="14">
    <location>
        <begin position="379"/>
        <end position="405"/>
    </location>
</feature>
<keyword evidence="10 12" id="KW-0539">Nucleus</keyword>
<keyword evidence="9" id="KW-0804">Transcription</keyword>
<dbReference type="Pfam" id="PF00046">
    <property type="entry name" value="Homeodomain"/>
    <property type="match status" value="1"/>
</dbReference>
<dbReference type="InterPro" id="IPR001356">
    <property type="entry name" value="HD"/>
</dbReference>
<name>A0A3N0XDH9_ANAGA</name>
<dbReference type="SUPFAM" id="SSF56854">
    <property type="entry name" value="Bcl-2 inhibitors of programmed cell death"/>
    <property type="match status" value="1"/>
</dbReference>
<evidence type="ECO:0000256" key="1">
    <source>
        <dbReference type="ARBA" id="ARBA00004123"/>
    </source>
</evidence>
<dbReference type="Gene3D" id="1.10.10.60">
    <property type="entry name" value="Homeodomain-like"/>
    <property type="match status" value="1"/>
</dbReference>
<feature type="domain" description="Homeobox" evidence="15">
    <location>
        <begin position="72"/>
        <end position="132"/>
    </location>
</feature>
<dbReference type="CDD" id="cd00086">
    <property type="entry name" value="homeodomain"/>
    <property type="match status" value="1"/>
</dbReference>
<comment type="similarity">
    <text evidence="2">Belongs to the paired homeobox family.</text>
</comment>
<dbReference type="AlphaFoldDB" id="A0A3N0XDH9"/>